<accession>A0A7V3VU06</accession>
<dbReference type="PANTHER" id="PTHR30578">
    <property type="entry name" value="ELECTRON TRANSPORT COMPLEX PROTEIN RNFD"/>
    <property type="match status" value="1"/>
</dbReference>
<dbReference type="AlphaFoldDB" id="A0A7V3VU06"/>
<dbReference type="GO" id="GO:0055085">
    <property type="term" value="P:transmembrane transport"/>
    <property type="evidence" value="ECO:0007669"/>
    <property type="project" value="InterPro"/>
</dbReference>
<evidence type="ECO:0000256" key="5">
    <source>
        <dbReference type="ARBA" id="ARBA00022692"/>
    </source>
</evidence>
<keyword evidence="4" id="KW-0288">FMN</keyword>
<proteinExistence type="predicted"/>
<evidence type="ECO:0000256" key="2">
    <source>
        <dbReference type="ARBA" id="ARBA00022553"/>
    </source>
</evidence>
<evidence type="ECO:0000256" key="1">
    <source>
        <dbReference type="ARBA" id="ARBA00022448"/>
    </source>
</evidence>
<dbReference type="InterPro" id="IPR004338">
    <property type="entry name" value="NqrB/RnfD"/>
</dbReference>
<dbReference type="InterPro" id="IPR011303">
    <property type="entry name" value="RnfD_bac"/>
</dbReference>
<dbReference type="GO" id="GO:0005886">
    <property type="term" value="C:plasma membrane"/>
    <property type="evidence" value="ECO:0007669"/>
    <property type="project" value="TreeGrafter"/>
</dbReference>
<feature type="transmembrane region" description="Helical" evidence="10">
    <location>
        <begin position="254"/>
        <end position="271"/>
    </location>
</feature>
<evidence type="ECO:0000313" key="11">
    <source>
        <dbReference type="EMBL" id="HGE78072.1"/>
    </source>
</evidence>
<evidence type="ECO:0000256" key="7">
    <source>
        <dbReference type="ARBA" id="ARBA00022982"/>
    </source>
</evidence>
<keyword evidence="2" id="KW-0597">Phosphoprotein</keyword>
<evidence type="ECO:0000256" key="9">
    <source>
        <dbReference type="ARBA" id="ARBA00023136"/>
    </source>
</evidence>
<reference evidence="11" key="1">
    <citation type="journal article" date="2020" name="mSystems">
        <title>Genome- and Community-Level Interaction Insights into Carbon Utilization and Element Cycling Functions of Hydrothermarchaeota in Hydrothermal Sediment.</title>
        <authorList>
            <person name="Zhou Z."/>
            <person name="Liu Y."/>
            <person name="Xu W."/>
            <person name="Pan J."/>
            <person name="Luo Z.H."/>
            <person name="Li M."/>
        </authorList>
    </citation>
    <scope>NUCLEOTIDE SEQUENCE [LARGE SCALE GENOMIC DNA]</scope>
    <source>
        <strain evidence="11">SpSt-961</strain>
    </source>
</reference>
<keyword evidence="3" id="KW-0285">Flavoprotein</keyword>
<keyword evidence="9 10" id="KW-0472">Membrane</keyword>
<protein>
    <submittedName>
        <fullName evidence="11">RnfABCDGE type electron transport complex subunit D</fullName>
    </submittedName>
</protein>
<feature type="transmembrane region" description="Helical" evidence="10">
    <location>
        <begin position="109"/>
        <end position="128"/>
    </location>
</feature>
<evidence type="ECO:0000256" key="8">
    <source>
        <dbReference type="ARBA" id="ARBA00022989"/>
    </source>
</evidence>
<keyword evidence="8 10" id="KW-1133">Transmembrane helix</keyword>
<keyword evidence="6" id="KW-1278">Translocase</keyword>
<organism evidence="11">
    <name type="scientific">candidate division WOR-3 bacterium</name>
    <dbReference type="NCBI Taxonomy" id="2052148"/>
    <lineage>
        <taxon>Bacteria</taxon>
        <taxon>Bacteria division WOR-3</taxon>
    </lineage>
</organism>
<name>A0A7V3VU06_UNCW3</name>
<keyword evidence="7" id="KW-0249">Electron transport</keyword>
<evidence type="ECO:0000256" key="4">
    <source>
        <dbReference type="ARBA" id="ARBA00022643"/>
    </source>
</evidence>
<feature type="transmembrane region" description="Helical" evidence="10">
    <location>
        <begin position="77"/>
        <end position="97"/>
    </location>
</feature>
<dbReference type="PANTHER" id="PTHR30578:SF0">
    <property type="entry name" value="ION-TRANSLOCATING OXIDOREDUCTASE COMPLEX SUBUNIT D"/>
    <property type="match status" value="1"/>
</dbReference>
<feature type="transmembrane region" description="Helical" evidence="10">
    <location>
        <begin position="306"/>
        <end position="324"/>
    </location>
</feature>
<dbReference type="GO" id="GO:0022900">
    <property type="term" value="P:electron transport chain"/>
    <property type="evidence" value="ECO:0007669"/>
    <property type="project" value="InterPro"/>
</dbReference>
<gene>
    <name evidence="11" type="ORF">ENX68_03610</name>
</gene>
<dbReference type="EMBL" id="DTOZ01000091">
    <property type="protein sequence ID" value="HGE78072.1"/>
    <property type="molecule type" value="Genomic_DNA"/>
</dbReference>
<feature type="transmembrane region" description="Helical" evidence="10">
    <location>
        <begin position="50"/>
        <end position="71"/>
    </location>
</feature>
<evidence type="ECO:0000256" key="10">
    <source>
        <dbReference type="SAM" id="Phobius"/>
    </source>
</evidence>
<evidence type="ECO:0000256" key="6">
    <source>
        <dbReference type="ARBA" id="ARBA00022967"/>
    </source>
</evidence>
<feature type="transmembrane region" description="Helical" evidence="10">
    <location>
        <begin position="223"/>
        <end position="247"/>
    </location>
</feature>
<dbReference type="Pfam" id="PF03116">
    <property type="entry name" value="NQR2_RnfD_RnfE"/>
    <property type="match status" value="1"/>
</dbReference>
<sequence length="355" mass="39077">MNVLNVAVAPMCARQIFHSFIISNLLGLRVQMDNLLVVSYPPHIHSKVRINYALIIISLCLLPSLIMGVLYFGLYSLMIVVVSILSSIIIDLIIQYAREGNLSHPDMTAILTGLLLGMALPPHAPLWIPLFGSGFAIIFVKQMFGGFGLNFLNPAISARLFLQFTFPSVMFTAWSAPIKRTLSGLDTITQATPLTILKNPGYYGNPSYLLKEFGSLYYLKTLLLGQIGGTIGETCKITLIIGGLILIITKIVDFRIVGGYIISFLVINLITPGSINPLFQLLTGGVLLGIFFMATDWVTSPLTKNGRFLFGIGCGILTFIFRRYSGYPEGVTPAILLMNISTPLIDKIFINKRRH</sequence>
<feature type="transmembrane region" description="Helical" evidence="10">
    <location>
        <begin position="277"/>
        <end position="294"/>
    </location>
</feature>
<evidence type="ECO:0000256" key="3">
    <source>
        <dbReference type="ARBA" id="ARBA00022630"/>
    </source>
</evidence>
<dbReference type="NCBIfam" id="TIGR01946">
    <property type="entry name" value="rnfD"/>
    <property type="match status" value="1"/>
</dbReference>
<comment type="caution">
    <text evidence="11">The sequence shown here is derived from an EMBL/GenBank/DDBJ whole genome shotgun (WGS) entry which is preliminary data.</text>
</comment>
<keyword evidence="1" id="KW-0813">Transport</keyword>
<keyword evidence="5 10" id="KW-0812">Transmembrane</keyword>